<feature type="non-terminal residue" evidence="3">
    <location>
        <position position="1"/>
    </location>
</feature>
<reference evidence="3" key="1">
    <citation type="journal article" date="2014" name="Front. Microbiol.">
        <title>High frequency of phylogenetically diverse reductive dehalogenase-homologous genes in deep subseafloor sedimentary metagenomes.</title>
        <authorList>
            <person name="Kawai M."/>
            <person name="Futagami T."/>
            <person name="Toyoda A."/>
            <person name="Takaki Y."/>
            <person name="Nishi S."/>
            <person name="Hori S."/>
            <person name="Arai W."/>
            <person name="Tsubouchi T."/>
            <person name="Morono Y."/>
            <person name="Uchiyama I."/>
            <person name="Ito T."/>
            <person name="Fujiyama A."/>
            <person name="Inagaki F."/>
            <person name="Takami H."/>
        </authorList>
    </citation>
    <scope>NUCLEOTIDE SEQUENCE</scope>
    <source>
        <strain evidence="3">Expedition CK06-06</strain>
    </source>
</reference>
<keyword evidence="1" id="KW-0378">Hydrolase</keyword>
<protein>
    <recommendedName>
        <fullName evidence="2">RecJ OB domain-containing protein</fullName>
    </recommendedName>
</protein>
<name>X1SBZ8_9ZZZZ</name>
<sequence>IPELNCDCILPFKEIDNKLLSELKKLEPFGIKNPQPVFLTENVDFVGYPKIVGTNHLKIKTREDNVIFETIGFGRGESIKEIEIGKKIYSIYYQLTEHMYRNKKTVQLNLLHIEKHKQMQ</sequence>
<dbReference type="InterPro" id="IPR051673">
    <property type="entry name" value="SSDNA_exonuclease_RecJ"/>
</dbReference>
<dbReference type="EMBL" id="BARW01006494">
    <property type="protein sequence ID" value="GAI76646.1"/>
    <property type="molecule type" value="Genomic_DNA"/>
</dbReference>
<evidence type="ECO:0000313" key="3">
    <source>
        <dbReference type="EMBL" id="GAI76646.1"/>
    </source>
</evidence>
<proteinExistence type="predicted"/>
<dbReference type="GO" id="GO:0016787">
    <property type="term" value="F:hydrolase activity"/>
    <property type="evidence" value="ECO:0007669"/>
    <property type="project" value="UniProtKB-KW"/>
</dbReference>
<dbReference type="PANTHER" id="PTHR30255">
    <property type="entry name" value="SINGLE-STRANDED-DNA-SPECIFIC EXONUCLEASE RECJ"/>
    <property type="match status" value="1"/>
</dbReference>
<accession>X1SBZ8</accession>
<organism evidence="3">
    <name type="scientific">marine sediment metagenome</name>
    <dbReference type="NCBI Taxonomy" id="412755"/>
    <lineage>
        <taxon>unclassified sequences</taxon>
        <taxon>metagenomes</taxon>
        <taxon>ecological metagenomes</taxon>
    </lineage>
</organism>
<dbReference type="Gene3D" id="2.40.50.460">
    <property type="match status" value="1"/>
</dbReference>
<gene>
    <name evidence="3" type="ORF">S12H4_13637</name>
</gene>
<dbReference type="AlphaFoldDB" id="X1SBZ8"/>
<evidence type="ECO:0000259" key="2">
    <source>
        <dbReference type="Pfam" id="PF17768"/>
    </source>
</evidence>
<dbReference type="InterPro" id="IPR041122">
    <property type="entry name" value="RecJ_OB"/>
</dbReference>
<comment type="caution">
    <text evidence="3">The sequence shown here is derived from an EMBL/GenBank/DDBJ whole genome shotgun (WGS) entry which is preliminary data.</text>
</comment>
<dbReference type="PANTHER" id="PTHR30255:SF2">
    <property type="entry name" value="SINGLE-STRANDED-DNA-SPECIFIC EXONUCLEASE RECJ"/>
    <property type="match status" value="1"/>
</dbReference>
<feature type="domain" description="RecJ OB" evidence="2">
    <location>
        <begin position="6"/>
        <end position="110"/>
    </location>
</feature>
<dbReference type="Pfam" id="PF17768">
    <property type="entry name" value="RecJ_OB"/>
    <property type="match status" value="1"/>
</dbReference>
<evidence type="ECO:0000256" key="1">
    <source>
        <dbReference type="ARBA" id="ARBA00022801"/>
    </source>
</evidence>